<dbReference type="Gene3D" id="1.25.40.10">
    <property type="entry name" value="Tetratricopeptide repeat domain"/>
    <property type="match status" value="1"/>
</dbReference>
<evidence type="ECO:0000313" key="3">
    <source>
        <dbReference type="Proteomes" id="UP000216998"/>
    </source>
</evidence>
<evidence type="ECO:0000256" key="1">
    <source>
        <dbReference type="SAM" id="SignalP"/>
    </source>
</evidence>
<accession>A0A255Z059</accession>
<dbReference type="EMBL" id="NOXU01000027">
    <property type="protein sequence ID" value="OYQ34846.1"/>
    <property type="molecule type" value="Genomic_DNA"/>
</dbReference>
<comment type="caution">
    <text evidence="2">The sequence shown here is derived from an EMBL/GenBank/DDBJ whole genome shotgun (WGS) entry which is preliminary data.</text>
</comment>
<dbReference type="InterPro" id="IPR011990">
    <property type="entry name" value="TPR-like_helical_dom_sf"/>
</dbReference>
<keyword evidence="1" id="KW-0732">Signal</keyword>
<proteinExistence type="predicted"/>
<feature type="signal peptide" evidence="1">
    <location>
        <begin position="1"/>
        <end position="25"/>
    </location>
</feature>
<gene>
    <name evidence="2" type="ORF">CHU95_09675</name>
</gene>
<feature type="chain" id="PRO_5012761860" description="Tetratricopeptide repeat protein" evidence="1">
    <location>
        <begin position="26"/>
        <end position="239"/>
    </location>
</feature>
<protein>
    <recommendedName>
        <fullName evidence="4">Tetratricopeptide repeat protein</fullName>
    </recommendedName>
</protein>
<dbReference type="AlphaFoldDB" id="A0A255Z059"/>
<dbReference type="Proteomes" id="UP000216998">
    <property type="component" value="Unassembled WGS sequence"/>
</dbReference>
<evidence type="ECO:0008006" key="4">
    <source>
        <dbReference type="Google" id="ProtNLM"/>
    </source>
</evidence>
<reference evidence="2 3" key="1">
    <citation type="submission" date="2017-07" db="EMBL/GenBank/DDBJ databases">
        <title>Niveispirillum cyanobacteriorum sp. nov., isolated from cyanobacterial aggregates in a eutrophic lake.</title>
        <authorList>
            <person name="Cai H."/>
        </authorList>
    </citation>
    <scope>NUCLEOTIDE SEQUENCE [LARGE SCALE GENOMIC DNA]</scope>
    <source>
        <strain evidence="3">TH1-14</strain>
    </source>
</reference>
<name>A0A255Z059_9PROT</name>
<keyword evidence="3" id="KW-1185">Reference proteome</keyword>
<sequence length="239" mass="26928">MRTVKYWLALSACVLCVWCTGRADASVSADMPHICPLNGERFMAMVPQSASFVIIRLDFRQVGSAVSPWPMVTCPGNGFPLFEQTFSPEELVKLKAFAETAEYQTLRKDHPVYYLVARLQRLLNRPLDHIAASMVYASWQSEPDEQRARTYLAEALPLFQEFLERSPPADAKKAANLRFLTVELHRRLGRFEQAAALLQQHRDQIATVIPPAYMDLEALLIRQQKSAPAAPGMPDSKVP</sequence>
<evidence type="ECO:0000313" key="2">
    <source>
        <dbReference type="EMBL" id="OYQ34846.1"/>
    </source>
</evidence>
<organism evidence="2 3">
    <name type="scientific">Niveispirillum lacus</name>
    <dbReference type="NCBI Taxonomy" id="1981099"/>
    <lineage>
        <taxon>Bacteria</taxon>
        <taxon>Pseudomonadati</taxon>
        <taxon>Pseudomonadota</taxon>
        <taxon>Alphaproteobacteria</taxon>
        <taxon>Rhodospirillales</taxon>
        <taxon>Azospirillaceae</taxon>
        <taxon>Niveispirillum</taxon>
    </lineage>
</organism>